<dbReference type="GeneID" id="66609331"/>
<feature type="transmembrane region" description="Helical" evidence="1">
    <location>
        <begin position="234"/>
        <end position="253"/>
    </location>
</feature>
<reference evidence="3 4" key="1">
    <citation type="journal article" date="2010" name="Appl. Environ. Microbiol.">
        <title>Targeted chromosomal knockouts in Mycoplasma pneumoniae.</title>
        <authorList>
            <person name="Krishnakumar R."/>
            <person name="Assad-Garcia N."/>
            <person name="Benders G.A."/>
            <person name="Phan Q."/>
            <person name="Montague M.G."/>
            <person name="Glass J.I."/>
        </authorList>
    </citation>
    <scope>NUCLEOTIDE SEQUENCE [LARGE SCALE GENOMIC DNA]</scope>
    <source>
        <strain evidence="4">ATCC 15531 / DSM 22911 / NBRC 14401 / NCTC 10119 / FH</strain>
    </source>
</reference>
<dbReference type="Pfam" id="PF00535">
    <property type="entry name" value="Glycos_transf_2"/>
    <property type="match status" value="1"/>
</dbReference>
<dbReference type="STRING" id="722438.F539_00155"/>
<dbReference type="RefSeq" id="WP_014325295.1">
    <property type="nucleotide sequence ID" value="NZ_CP010546.1"/>
</dbReference>
<dbReference type="InterPro" id="IPR001173">
    <property type="entry name" value="Glyco_trans_2-like"/>
</dbReference>
<feature type="domain" description="Glycosyltransferase 2-like" evidence="2">
    <location>
        <begin position="8"/>
        <end position="167"/>
    </location>
</feature>
<name>A0A0H3DL46_MYCPB</name>
<dbReference type="PaxDb" id="722438-MPNE_0031"/>
<keyword evidence="3" id="KW-0328">Glycosyltransferase</keyword>
<keyword evidence="1" id="KW-1133">Transmembrane helix</keyword>
<dbReference type="PANTHER" id="PTHR22916">
    <property type="entry name" value="GLYCOSYLTRANSFERASE"/>
    <property type="match status" value="1"/>
</dbReference>
<evidence type="ECO:0000256" key="1">
    <source>
        <dbReference type="SAM" id="Phobius"/>
    </source>
</evidence>
<dbReference type="SUPFAM" id="SSF53448">
    <property type="entry name" value="Nucleotide-diphospho-sugar transferases"/>
    <property type="match status" value="1"/>
</dbReference>
<dbReference type="eggNOG" id="COG0463">
    <property type="taxonomic scope" value="Bacteria"/>
</dbReference>
<evidence type="ECO:0000313" key="4">
    <source>
        <dbReference type="Proteomes" id="UP000007756"/>
    </source>
</evidence>
<evidence type="ECO:0000259" key="2">
    <source>
        <dbReference type="Pfam" id="PF00535"/>
    </source>
</evidence>
<dbReference type="InterPro" id="IPR029044">
    <property type="entry name" value="Nucleotide-diphossugar_trans"/>
</dbReference>
<dbReference type="PANTHER" id="PTHR22916:SF3">
    <property type="entry name" value="UDP-GLCNAC:BETAGAL BETA-1,3-N-ACETYLGLUCOSAMINYLTRANSFERASE-LIKE PROTEIN 1"/>
    <property type="match status" value="1"/>
</dbReference>
<organism evidence="3 4">
    <name type="scientific">Mycoplasmoides pneumoniae (strain ATCC 15531 / DSM 23978 / CIP 103766 / NBRC 14401 / NCTC 10119 / FH)</name>
    <name type="common">Mycoplasma pneumoniae</name>
    <dbReference type="NCBI Taxonomy" id="722438"/>
    <lineage>
        <taxon>Bacteria</taxon>
        <taxon>Bacillati</taxon>
        <taxon>Mycoplasmatota</taxon>
        <taxon>Mycoplasmoidales</taxon>
        <taxon>Mycoplasmoidaceae</taxon>
        <taxon>Mycoplasmoides</taxon>
    </lineage>
</organism>
<dbReference type="EC" id="2.4.-.-" evidence="3"/>
<dbReference type="Gene3D" id="3.90.550.10">
    <property type="entry name" value="Spore Coat Polysaccharide Biosynthesis Protein SpsA, Chain A"/>
    <property type="match status" value="1"/>
</dbReference>
<dbReference type="PATRIC" id="fig|722438.3.peg.29"/>
<dbReference type="EMBL" id="CP002077">
    <property type="protein sequence ID" value="ADK87110.1"/>
    <property type="molecule type" value="Genomic_DNA"/>
</dbReference>
<gene>
    <name evidence="3" type="ordered locus">MPNE_0031</name>
</gene>
<dbReference type="HOGENOM" id="CLU_079042_0_0_14"/>
<keyword evidence="1" id="KW-0472">Membrane</keyword>
<dbReference type="AlphaFoldDB" id="A0A0H3DL46"/>
<dbReference type="KEGG" id="mpj:MPNE_0031"/>
<protein>
    <submittedName>
        <fullName evidence="3">Glycosyltransferase, group 2 family protein</fullName>
        <ecNumber evidence="3">2.4.-.-</ecNumber>
    </submittedName>
</protein>
<keyword evidence="1" id="KW-0812">Transmembrane</keyword>
<keyword evidence="3" id="KW-0808">Transferase</keyword>
<feature type="transmembrane region" description="Helical" evidence="1">
    <location>
        <begin position="273"/>
        <end position="290"/>
    </location>
</feature>
<dbReference type="CDD" id="cd00761">
    <property type="entry name" value="Glyco_tranf_GTA_type"/>
    <property type="match status" value="1"/>
</dbReference>
<accession>A0A0H3DL46</accession>
<proteinExistence type="predicted"/>
<sequence length="299" mass="34913">MQFKYLFTVIIPTYNCGQYIPKALDSLLLQGEYFTKTQVLIVNDGSTDNTKQIVEPYTQQYSNIEYLEKPNGNWGSVVNFVKQNQLAKGQYITVLDSDDYFLANAFQRVAAHFGHDMIVSAFYCYISPKRRRFLKPYFGKTGVIEQKTKLRTPHSQPLAKFYRHEIFNLLDPLKEKLFYQDCLLYHNAINKVQSVFYICEPLAVWYATRPGNSTTMPWNNADKFQAWCDLLKQMNLYGAGIVIYIYTMLPGFLKELKRQQLVLDLAKKPAYTWLPQPLAFLFGGLMALRTRKYIRYPKN</sequence>
<evidence type="ECO:0000313" key="3">
    <source>
        <dbReference type="EMBL" id="ADK87110.1"/>
    </source>
</evidence>
<dbReference type="GO" id="GO:0016758">
    <property type="term" value="F:hexosyltransferase activity"/>
    <property type="evidence" value="ECO:0007669"/>
    <property type="project" value="UniProtKB-ARBA"/>
</dbReference>
<dbReference type="Proteomes" id="UP000007756">
    <property type="component" value="Chromosome"/>
</dbReference>